<dbReference type="eggNOG" id="KOG3043">
    <property type="taxonomic scope" value="Eukaryota"/>
</dbReference>
<gene>
    <name evidence="3" type="primary">LOC112294770</name>
    <name evidence="2" type="ORF">PHYPA_021842</name>
</gene>
<evidence type="ECO:0000313" key="3">
    <source>
        <dbReference type="EnsemblPlants" id="Pp3c17_9260V3.1"/>
    </source>
</evidence>
<keyword evidence="1" id="KW-0732">Signal</keyword>
<dbReference type="InterPro" id="IPR042946">
    <property type="entry name" value="CMBL"/>
</dbReference>
<dbReference type="EnsemblPlants" id="Pp3c17_9260V3.1">
    <property type="protein sequence ID" value="Pp3c17_9260V3.1"/>
    <property type="gene ID" value="Pp3c17_9260"/>
</dbReference>
<dbReference type="GeneID" id="112294770"/>
<evidence type="ECO:0000256" key="1">
    <source>
        <dbReference type="SAM" id="SignalP"/>
    </source>
</evidence>
<keyword evidence="4" id="KW-1185">Reference proteome</keyword>
<dbReference type="PANTHER" id="PTHR46812:SF1">
    <property type="entry name" value="CARBOXYMETHYLENEBUTENOLIDASE HOMOLOG"/>
    <property type="match status" value="1"/>
</dbReference>
<dbReference type="PANTHER" id="PTHR46812">
    <property type="entry name" value="CARBOXYMETHYLENEBUTENOLIDASE HOMOLOG"/>
    <property type="match status" value="1"/>
</dbReference>
<feature type="signal peptide" evidence="1">
    <location>
        <begin position="1"/>
        <end position="21"/>
    </location>
</feature>
<feature type="chain" id="PRO_5014298014" evidence="1">
    <location>
        <begin position="22"/>
        <end position="154"/>
    </location>
</feature>
<evidence type="ECO:0000313" key="2">
    <source>
        <dbReference type="EMBL" id="PNR35992.1"/>
    </source>
</evidence>
<reference evidence="3" key="3">
    <citation type="submission" date="2020-12" db="UniProtKB">
        <authorList>
            <consortium name="EnsemblPlants"/>
        </authorList>
    </citation>
    <scope>IDENTIFICATION</scope>
</reference>
<dbReference type="OrthoDB" id="17560at2759"/>
<dbReference type="Gramene" id="Pp3c17_9260V3.2">
    <property type="protein sequence ID" value="Pp3c17_9260V3.2"/>
    <property type="gene ID" value="Pp3c17_9260"/>
</dbReference>
<reference evidence="2 4" key="1">
    <citation type="journal article" date="2008" name="Science">
        <title>The Physcomitrella genome reveals evolutionary insights into the conquest of land by plants.</title>
        <authorList>
            <person name="Rensing S."/>
            <person name="Lang D."/>
            <person name="Zimmer A."/>
            <person name="Terry A."/>
            <person name="Salamov A."/>
            <person name="Shapiro H."/>
            <person name="Nishiyama T."/>
            <person name="Perroud P.-F."/>
            <person name="Lindquist E."/>
            <person name="Kamisugi Y."/>
            <person name="Tanahashi T."/>
            <person name="Sakakibara K."/>
            <person name="Fujita T."/>
            <person name="Oishi K."/>
            <person name="Shin-I T."/>
            <person name="Kuroki Y."/>
            <person name="Toyoda A."/>
            <person name="Suzuki Y."/>
            <person name="Hashimoto A."/>
            <person name="Yamaguchi K."/>
            <person name="Sugano A."/>
            <person name="Kohara Y."/>
            <person name="Fujiyama A."/>
            <person name="Anterola A."/>
            <person name="Aoki S."/>
            <person name="Ashton N."/>
            <person name="Barbazuk W.B."/>
            <person name="Barker E."/>
            <person name="Bennetzen J."/>
            <person name="Bezanilla M."/>
            <person name="Blankenship R."/>
            <person name="Cho S.H."/>
            <person name="Dutcher S."/>
            <person name="Estelle M."/>
            <person name="Fawcett J.A."/>
            <person name="Gundlach H."/>
            <person name="Hanada K."/>
            <person name="Heyl A."/>
            <person name="Hicks K.A."/>
            <person name="Hugh J."/>
            <person name="Lohr M."/>
            <person name="Mayer K."/>
            <person name="Melkozernov A."/>
            <person name="Murata T."/>
            <person name="Nelson D."/>
            <person name="Pils B."/>
            <person name="Prigge M."/>
            <person name="Reiss B."/>
            <person name="Renner T."/>
            <person name="Rombauts S."/>
            <person name="Rushton P."/>
            <person name="Sanderfoot A."/>
            <person name="Schween G."/>
            <person name="Shiu S.-H."/>
            <person name="Stueber K."/>
            <person name="Theodoulou F.L."/>
            <person name="Tu H."/>
            <person name="Van de Peer Y."/>
            <person name="Verrier P.J."/>
            <person name="Waters E."/>
            <person name="Wood A."/>
            <person name="Yang L."/>
            <person name="Cove D."/>
            <person name="Cuming A."/>
            <person name="Hasebe M."/>
            <person name="Lucas S."/>
            <person name="Mishler D.B."/>
            <person name="Reski R."/>
            <person name="Grigoriev I."/>
            <person name="Quatrano R.S."/>
            <person name="Boore J.L."/>
        </authorList>
    </citation>
    <scope>NUCLEOTIDE SEQUENCE [LARGE SCALE GENOMIC DNA]</scope>
    <source>
        <strain evidence="3 4">cv. Gransden 2004</strain>
    </source>
</reference>
<dbReference type="RefSeq" id="XP_024401356.1">
    <property type="nucleotide sequence ID" value="XM_024545588.2"/>
</dbReference>
<name>A9TC61_PHYPA</name>
<dbReference type="Gramene" id="Pp3c17_9260V3.1">
    <property type="protein sequence ID" value="Pp3c17_9260V3.1"/>
    <property type="gene ID" value="Pp3c17_9260"/>
</dbReference>
<protein>
    <submittedName>
        <fullName evidence="2 3">Uncharacterized protein</fullName>
    </submittedName>
</protein>
<dbReference type="EMBL" id="ABEU02000017">
    <property type="protein sequence ID" value="PNR35992.1"/>
    <property type="molecule type" value="Genomic_DNA"/>
</dbReference>
<sequence length="154" mass="16934">MAMAVSFASASFLLAPSHSAAVRWSVALRGEFRSRNCALGARSQLFAREIQCSYAPRVCYARRVQTHAQAEEAIEQGAAVDDDEVCELVNDLDVELGDEEEGFSGYYIQALKNNNGAGVLLLSDVYGHESSGIRDFVYRLACFGYKYDLAPIFC</sequence>
<evidence type="ECO:0000313" key="4">
    <source>
        <dbReference type="Proteomes" id="UP000006727"/>
    </source>
</evidence>
<dbReference type="PaxDb" id="3218-PP1S202_49V6.1"/>
<accession>A9TC61</accession>
<dbReference type="AlphaFoldDB" id="A9TC61"/>
<dbReference type="Proteomes" id="UP000006727">
    <property type="component" value="Chromosome 17"/>
</dbReference>
<reference evidence="2 4" key="2">
    <citation type="journal article" date="2018" name="Plant J.">
        <title>The Physcomitrella patens chromosome-scale assembly reveals moss genome structure and evolution.</title>
        <authorList>
            <person name="Lang D."/>
            <person name="Ullrich K.K."/>
            <person name="Murat F."/>
            <person name="Fuchs J."/>
            <person name="Jenkins J."/>
            <person name="Haas F.B."/>
            <person name="Piednoel M."/>
            <person name="Gundlach H."/>
            <person name="Van Bel M."/>
            <person name="Meyberg R."/>
            <person name="Vives C."/>
            <person name="Morata J."/>
            <person name="Symeonidi A."/>
            <person name="Hiss M."/>
            <person name="Muchero W."/>
            <person name="Kamisugi Y."/>
            <person name="Saleh O."/>
            <person name="Blanc G."/>
            <person name="Decker E.L."/>
            <person name="van Gessel N."/>
            <person name="Grimwood J."/>
            <person name="Hayes R.D."/>
            <person name="Graham S.W."/>
            <person name="Gunter L.E."/>
            <person name="McDaniel S.F."/>
            <person name="Hoernstein S.N.W."/>
            <person name="Larsson A."/>
            <person name="Li F.W."/>
            <person name="Perroud P.F."/>
            <person name="Phillips J."/>
            <person name="Ranjan P."/>
            <person name="Rokshar D.S."/>
            <person name="Rothfels C.J."/>
            <person name="Schneider L."/>
            <person name="Shu S."/>
            <person name="Stevenson D.W."/>
            <person name="Thummler F."/>
            <person name="Tillich M."/>
            <person name="Villarreal Aguilar J.C."/>
            <person name="Widiez T."/>
            <person name="Wong G.K."/>
            <person name="Wymore A."/>
            <person name="Zhang Y."/>
            <person name="Zimmer A.D."/>
            <person name="Quatrano R.S."/>
            <person name="Mayer K.F.X."/>
            <person name="Goodstein D."/>
            <person name="Casacuberta J.M."/>
            <person name="Vandepoele K."/>
            <person name="Reski R."/>
            <person name="Cuming A.C."/>
            <person name="Tuskan G.A."/>
            <person name="Maumus F."/>
            <person name="Salse J."/>
            <person name="Schmutz J."/>
            <person name="Rensing S.A."/>
        </authorList>
    </citation>
    <scope>NUCLEOTIDE SEQUENCE [LARGE SCALE GENOMIC DNA]</scope>
    <source>
        <strain evidence="3 4">cv. Gransden 2004</strain>
    </source>
</reference>
<dbReference type="STRING" id="3218.A9TC61"/>
<dbReference type="EnsemblPlants" id="Pp3c17_9260V3.2">
    <property type="protein sequence ID" value="Pp3c17_9260V3.2"/>
    <property type="gene ID" value="Pp3c17_9260"/>
</dbReference>
<proteinExistence type="predicted"/>
<dbReference type="HOGENOM" id="CLU_1707275_0_0_1"/>
<organism evidence="2">
    <name type="scientific">Physcomitrium patens</name>
    <name type="common">Spreading-leaved earth moss</name>
    <name type="synonym">Physcomitrella patens</name>
    <dbReference type="NCBI Taxonomy" id="3218"/>
    <lineage>
        <taxon>Eukaryota</taxon>
        <taxon>Viridiplantae</taxon>
        <taxon>Streptophyta</taxon>
        <taxon>Embryophyta</taxon>
        <taxon>Bryophyta</taxon>
        <taxon>Bryophytina</taxon>
        <taxon>Bryopsida</taxon>
        <taxon>Funariidae</taxon>
        <taxon>Funariales</taxon>
        <taxon>Funariaceae</taxon>
        <taxon>Physcomitrium</taxon>
    </lineage>
</organism>